<dbReference type="AlphaFoldDB" id="A0A1J8QN75"/>
<protein>
    <submittedName>
        <fullName evidence="1">Uncharacterized protein</fullName>
    </submittedName>
</protein>
<name>A0A1J8QN75_9AGAM</name>
<gene>
    <name evidence="1" type="ORF">AZE42_14064</name>
</gene>
<dbReference type="EMBL" id="LVVM01003396">
    <property type="protein sequence ID" value="OJA15009.1"/>
    <property type="molecule type" value="Genomic_DNA"/>
</dbReference>
<evidence type="ECO:0000313" key="2">
    <source>
        <dbReference type="Proteomes" id="UP000183567"/>
    </source>
</evidence>
<dbReference type="OrthoDB" id="2673402at2759"/>
<feature type="non-terminal residue" evidence="1">
    <location>
        <position position="120"/>
    </location>
</feature>
<keyword evidence="2" id="KW-1185">Reference proteome</keyword>
<comment type="caution">
    <text evidence="1">The sequence shown here is derived from an EMBL/GenBank/DDBJ whole genome shotgun (WGS) entry which is preliminary data.</text>
</comment>
<proteinExistence type="predicted"/>
<reference evidence="1 2" key="1">
    <citation type="submission" date="2016-03" db="EMBL/GenBank/DDBJ databases">
        <title>Comparative genomics of the ectomycorrhizal sister species Rhizopogon vinicolor and Rhizopogon vesiculosus (Basidiomycota: Boletales) reveals a divergence of the mating type B locus.</title>
        <authorList>
            <person name="Mujic A.B."/>
            <person name="Kuo A."/>
            <person name="Tritt A."/>
            <person name="Lipzen A."/>
            <person name="Chen C."/>
            <person name="Johnson J."/>
            <person name="Sharma A."/>
            <person name="Barry K."/>
            <person name="Grigoriev I.V."/>
            <person name="Spatafora J.W."/>
        </authorList>
    </citation>
    <scope>NUCLEOTIDE SEQUENCE [LARGE SCALE GENOMIC DNA]</scope>
    <source>
        <strain evidence="1 2">AM-OR11-056</strain>
    </source>
</reference>
<evidence type="ECO:0000313" key="1">
    <source>
        <dbReference type="EMBL" id="OJA15009.1"/>
    </source>
</evidence>
<organism evidence="1 2">
    <name type="scientific">Rhizopogon vesiculosus</name>
    <dbReference type="NCBI Taxonomy" id="180088"/>
    <lineage>
        <taxon>Eukaryota</taxon>
        <taxon>Fungi</taxon>
        <taxon>Dikarya</taxon>
        <taxon>Basidiomycota</taxon>
        <taxon>Agaricomycotina</taxon>
        <taxon>Agaricomycetes</taxon>
        <taxon>Agaricomycetidae</taxon>
        <taxon>Boletales</taxon>
        <taxon>Suillineae</taxon>
        <taxon>Rhizopogonaceae</taxon>
        <taxon>Rhizopogon</taxon>
    </lineage>
</organism>
<sequence length="120" mass="13279">MPEPQLDTNPTPTVENFHQLLQAISALGQSLYRLDENQRTIGRALKVITDKISSLRFLTTPASTAGMYSLTDTIVPRSVAKFREPRLFKGNAIEVDAFVDEILSAVELSRSSLPTDMDKA</sequence>
<accession>A0A1J8QN75</accession>
<dbReference type="Proteomes" id="UP000183567">
    <property type="component" value="Unassembled WGS sequence"/>
</dbReference>